<keyword evidence="1" id="KW-0560">Oxidoreductase</keyword>
<gene>
    <name evidence="3" type="ORF">N7U68_08955</name>
</gene>
<dbReference type="PANTHER" id="PTHR13847">
    <property type="entry name" value="SARCOSINE DEHYDROGENASE-RELATED"/>
    <property type="match status" value="1"/>
</dbReference>
<dbReference type="EMBL" id="CP106738">
    <property type="protein sequence ID" value="UXX84746.1"/>
    <property type="molecule type" value="Genomic_DNA"/>
</dbReference>
<evidence type="ECO:0000313" key="4">
    <source>
        <dbReference type="Proteomes" id="UP001064087"/>
    </source>
</evidence>
<feature type="domain" description="FAD dependent oxidoreductase" evidence="2">
    <location>
        <begin position="31"/>
        <end position="384"/>
    </location>
</feature>
<dbReference type="SUPFAM" id="SSF51905">
    <property type="entry name" value="FAD/NAD(P)-binding domain"/>
    <property type="match status" value="1"/>
</dbReference>
<sequence>MSGLIPHLSLWEATARPAPESVPLEGTTQADVAVIGGGFCGLSCALRLASGGADTVLLEAEAPGFGASGRNGGQLISGFKDDPETLIALHGPERGEAIARLGVSAGDMVADLIAEHRIDCAFHRHGWIQAIHTESELPRLENRARQMRARGQNVQMLDRTEVAALTGTDIYAGGYLDADGGGLNPMSLARGMTEAAQGAGARIHTDSPATAVTRDAKGGWCITTPRGTLHAAQVVMATGVYSGAVTPALQRSVLPVQSIQIATAPLPPDVRGTLMPEGHVVSDTRRLLLYFRVTEEGRLVFGGRGALGGEAIRAGHVDMLERTMRRSFPQITDAPVTHHWAGQVDLTVDRRLRIHWDEHGLWSVIGFSGRGVAIAPAVGRAVADAVLAQSPRDLPLPITPVRPVPFHALRKPAMSVAIGISRLRDRLEGR</sequence>
<dbReference type="Proteomes" id="UP001064087">
    <property type="component" value="Chromosome"/>
</dbReference>
<reference evidence="3" key="1">
    <citation type="submission" date="2022-10" db="EMBL/GenBank/DDBJ databases">
        <title>Roseovarius pelagicus sp. nov., isolated from Arctic seawater.</title>
        <authorList>
            <person name="Hong Y.W."/>
            <person name="Hwang C.Y."/>
        </authorList>
    </citation>
    <scope>NUCLEOTIDE SEQUENCE</scope>
    <source>
        <strain evidence="3">HL-MP18</strain>
    </source>
</reference>
<evidence type="ECO:0000256" key="1">
    <source>
        <dbReference type="ARBA" id="ARBA00023002"/>
    </source>
</evidence>
<dbReference type="PANTHER" id="PTHR13847:SF281">
    <property type="entry name" value="FAD DEPENDENT OXIDOREDUCTASE DOMAIN-CONTAINING PROTEIN"/>
    <property type="match status" value="1"/>
</dbReference>
<dbReference type="InterPro" id="IPR006076">
    <property type="entry name" value="FAD-dep_OxRdtase"/>
</dbReference>
<dbReference type="Gene3D" id="3.30.9.10">
    <property type="entry name" value="D-Amino Acid Oxidase, subunit A, domain 2"/>
    <property type="match status" value="1"/>
</dbReference>
<dbReference type="Gene3D" id="3.50.50.60">
    <property type="entry name" value="FAD/NAD(P)-binding domain"/>
    <property type="match status" value="1"/>
</dbReference>
<dbReference type="InterPro" id="IPR036188">
    <property type="entry name" value="FAD/NAD-bd_sf"/>
</dbReference>
<dbReference type="Pfam" id="PF01266">
    <property type="entry name" value="DAO"/>
    <property type="match status" value="1"/>
</dbReference>
<evidence type="ECO:0000313" key="3">
    <source>
        <dbReference type="EMBL" id="UXX84746.1"/>
    </source>
</evidence>
<name>A0ABY6DF19_9RHOB</name>
<keyword evidence="4" id="KW-1185">Reference proteome</keyword>
<accession>A0ABY6DF19</accession>
<protein>
    <submittedName>
        <fullName evidence="3">FAD-binding oxidoreductase</fullName>
    </submittedName>
</protein>
<dbReference type="RefSeq" id="WP_263048883.1">
    <property type="nucleotide sequence ID" value="NZ_CP106738.1"/>
</dbReference>
<proteinExistence type="predicted"/>
<organism evidence="3 4">
    <name type="scientific">Roseovarius pelagicus</name>
    <dbReference type="NCBI Taxonomy" id="2980108"/>
    <lineage>
        <taxon>Bacteria</taxon>
        <taxon>Pseudomonadati</taxon>
        <taxon>Pseudomonadota</taxon>
        <taxon>Alphaproteobacteria</taxon>
        <taxon>Rhodobacterales</taxon>
        <taxon>Roseobacteraceae</taxon>
        <taxon>Roseovarius</taxon>
    </lineage>
</organism>
<evidence type="ECO:0000259" key="2">
    <source>
        <dbReference type="Pfam" id="PF01266"/>
    </source>
</evidence>